<dbReference type="GO" id="GO:0006281">
    <property type="term" value="P:DNA repair"/>
    <property type="evidence" value="ECO:0007669"/>
    <property type="project" value="UniProtKB-KW"/>
</dbReference>
<gene>
    <name evidence="14" type="ORF">GALL_171770</name>
</gene>
<name>A0A1J5RY17_9ZZZZ</name>
<dbReference type="Pfam" id="PF03167">
    <property type="entry name" value="UDG"/>
    <property type="match status" value="1"/>
</dbReference>
<evidence type="ECO:0000256" key="8">
    <source>
        <dbReference type="ARBA" id="ARBA00022801"/>
    </source>
</evidence>
<feature type="domain" description="Uracil-DNA glycosylase-like" evidence="13">
    <location>
        <begin position="114"/>
        <end position="266"/>
    </location>
</feature>
<keyword evidence="11" id="KW-0234">DNA repair</keyword>
<dbReference type="GO" id="GO:0051539">
    <property type="term" value="F:4 iron, 4 sulfur cluster binding"/>
    <property type="evidence" value="ECO:0007669"/>
    <property type="project" value="UniProtKB-KW"/>
</dbReference>
<dbReference type="CDD" id="cd10030">
    <property type="entry name" value="UDG-F4_TTUDGA_SPO1dp_like"/>
    <property type="match status" value="1"/>
</dbReference>
<evidence type="ECO:0000256" key="3">
    <source>
        <dbReference type="ARBA" id="ARBA00012030"/>
    </source>
</evidence>
<feature type="region of interest" description="Disordered" evidence="12">
    <location>
        <begin position="34"/>
        <end position="75"/>
    </location>
</feature>
<evidence type="ECO:0000256" key="9">
    <source>
        <dbReference type="ARBA" id="ARBA00023004"/>
    </source>
</evidence>
<protein>
    <recommendedName>
        <fullName evidence="4">Type-4 uracil-DNA glycosylase</fullName>
        <ecNumber evidence="3">3.2.2.27</ecNumber>
    </recommendedName>
</protein>
<evidence type="ECO:0000256" key="5">
    <source>
        <dbReference type="ARBA" id="ARBA00022485"/>
    </source>
</evidence>
<evidence type="ECO:0000313" key="14">
    <source>
        <dbReference type="EMBL" id="OIR00839.1"/>
    </source>
</evidence>
<evidence type="ECO:0000256" key="6">
    <source>
        <dbReference type="ARBA" id="ARBA00022723"/>
    </source>
</evidence>
<evidence type="ECO:0000259" key="13">
    <source>
        <dbReference type="SMART" id="SM00986"/>
    </source>
</evidence>
<keyword evidence="5" id="KW-0004">4Fe-4S</keyword>
<organism evidence="14">
    <name type="scientific">mine drainage metagenome</name>
    <dbReference type="NCBI Taxonomy" id="410659"/>
    <lineage>
        <taxon>unclassified sequences</taxon>
        <taxon>metagenomes</taxon>
        <taxon>ecological metagenomes</taxon>
    </lineage>
</organism>
<keyword evidence="7" id="KW-0227">DNA damage</keyword>
<dbReference type="InterPro" id="IPR051536">
    <property type="entry name" value="UDG_Type-4/5"/>
</dbReference>
<dbReference type="EC" id="3.2.2.27" evidence="3"/>
<dbReference type="GO" id="GO:0004844">
    <property type="term" value="F:uracil DNA N-glycosylase activity"/>
    <property type="evidence" value="ECO:0007669"/>
    <property type="project" value="UniProtKB-EC"/>
</dbReference>
<dbReference type="PANTHER" id="PTHR33693">
    <property type="entry name" value="TYPE-5 URACIL-DNA GLYCOSYLASE"/>
    <property type="match status" value="1"/>
</dbReference>
<keyword evidence="8" id="KW-0378">Hydrolase</keyword>
<proteinExistence type="inferred from homology"/>
<dbReference type="GO" id="GO:0046872">
    <property type="term" value="F:metal ion binding"/>
    <property type="evidence" value="ECO:0007669"/>
    <property type="project" value="UniProtKB-KW"/>
</dbReference>
<dbReference type="NCBIfam" id="TIGR00758">
    <property type="entry name" value="UDG_fam4"/>
    <property type="match status" value="1"/>
</dbReference>
<comment type="catalytic activity">
    <reaction evidence="1">
        <text>Hydrolyzes single-stranded DNA or mismatched double-stranded DNA and polynucleotides, releasing free uracil.</text>
        <dbReference type="EC" id="3.2.2.27"/>
    </reaction>
</comment>
<evidence type="ECO:0000256" key="2">
    <source>
        <dbReference type="ARBA" id="ARBA00006521"/>
    </source>
</evidence>
<dbReference type="PANTHER" id="PTHR33693:SF1">
    <property type="entry name" value="TYPE-4 URACIL-DNA GLYCOSYLASE"/>
    <property type="match status" value="1"/>
</dbReference>
<accession>A0A1J5RY17</accession>
<dbReference type="SMART" id="SM00987">
    <property type="entry name" value="UreE_C"/>
    <property type="match status" value="1"/>
</dbReference>
<keyword evidence="9" id="KW-0408">Iron</keyword>
<comment type="similarity">
    <text evidence="2">Belongs to the uracil-DNA glycosylase (UDG) superfamily. Type 4 (UDGa) family.</text>
</comment>
<keyword evidence="10" id="KW-0411">Iron-sulfur</keyword>
<dbReference type="Gene3D" id="3.40.470.10">
    <property type="entry name" value="Uracil-DNA glycosylase-like domain"/>
    <property type="match status" value="1"/>
</dbReference>
<dbReference type="SMART" id="SM00986">
    <property type="entry name" value="UDG"/>
    <property type="match status" value="1"/>
</dbReference>
<reference evidence="14" key="1">
    <citation type="submission" date="2016-10" db="EMBL/GenBank/DDBJ databases">
        <title>Sequence of Gallionella enrichment culture.</title>
        <authorList>
            <person name="Poehlein A."/>
            <person name="Muehling M."/>
            <person name="Daniel R."/>
        </authorList>
    </citation>
    <scope>NUCLEOTIDE SEQUENCE</scope>
</reference>
<feature type="compositionally biased region" description="Low complexity" evidence="12">
    <location>
        <begin position="51"/>
        <end position="70"/>
    </location>
</feature>
<evidence type="ECO:0000256" key="4">
    <source>
        <dbReference type="ARBA" id="ARBA00019403"/>
    </source>
</evidence>
<dbReference type="AlphaFoldDB" id="A0A1J5RY17"/>
<sequence length="276" mass="29629">MTFDMSPQHLLRWYLEAGVDETIGEAPVDRYAQSRLPAAAPLRPDRPPAAAPSSAPSAASSSAPSAASPPAAMPEVRQGASQLAAAATTLAALRAAMEAFDGCALKKTCQRTVFADGNPEARLMLIGEAPGADEDRQGLPFVGVSGQLLDRMLASIGLDRNDVYITNVVPWRPPGNRKPEPAEIALCLPFIQRHIALVDPALLVFLGGAPANALLARVEGITRLRGHWMDYHAGGLPRPIPAMATFHPAYLLRTPIHKRESWQDFRAVRKRLESVG</sequence>
<evidence type="ECO:0000256" key="11">
    <source>
        <dbReference type="ARBA" id="ARBA00023204"/>
    </source>
</evidence>
<evidence type="ECO:0000256" key="1">
    <source>
        <dbReference type="ARBA" id="ARBA00001400"/>
    </source>
</evidence>
<comment type="caution">
    <text evidence="14">The sequence shown here is derived from an EMBL/GenBank/DDBJ whole genome shotgun (WGS) entry which is preliminary data.</text>
</comment>
<evidence type="ECO:0000256" key="7">
    <source>
        <dbReference type="ARBA" id="ARBA00022763"/>
    </source>
</evidence>
<keyword evidence="6" id="KW-0479">Metal-binding</keyword>
<dbReference type="InterPro" id="IPR036895">
    <property type="entry name" value="Uracil-DNA_glycosylase-like_sf"/>
</dbReference>
<evidence type="ECO:0000256" key="12">
    <source>
        <dbReference type="SAM" id="MobiDB-lite"/>
    </source>
</evidence>
<evidence type="ECO:0000256" key="10">
    <source>
        <dbReference type="ARBA" id="ARBA00023014"/>
    </source>
</evidence>
<dbReference type="EMBL" id="MLJW01000091">
    <property type="protein sequence ID" value="OIR00839.1"/>
    <property type="molecule type" value="Genomic_DNA"/>
</dbReference>
<dbReference type="InterPro" id="IPR005122">
    <property type="entry name" value="Uracil-DNA_glycosylase-like"/>
</dbReference>
<dbReference type="SUPFAM" id="SSF52141">
    <property type="entry name" value="Uracil-DNA glycosylase-like"/>
    <property type="match status" value="1"/>
</dbReference>
<dbReference type="InterPro" id="IPR005273">
    <property type="entry name" value="Ura-DNA_glyco_family4"/>
</dbReference>